<sequence>MSYHPLRRKDESHNNGVAHPCARVPPLLDALRVCGPGTCRERKLPAGVSARIPGEQLLAPFEDGWTWAPGMRSCSMMQVRPQAKGSGKISLLGGREFLARDDRSTSPEIIVFPVHIKSRRVSILTQRLMDAALNIPHASLPLKHVFSRVHKQIVWHKKRDCQLPETGQIGHRYQPHPKARYCPLAPRNPQLLTTPDATFSVLNTTRPTVSVFVGLVLGANRARTRGARGSKRGRLIQEARAVFQRLATIPWIPLDKARALIPPAPTGSV</sequence>
<evidence type="ECO:0000313" key="1">
    <source>
        <dbReference type="EMBL" id="KAJ7710959.1"/>
    </source>
</evidence>
<keyword evidence="2" id="KW-1185">Reference proteome</keyword>
<evidence type="ECO:0000313" key="2">
    <source>
        <dbReference type="Proteomes" id="UP001221757"/>
    </source>
</evidence>
<gene>
    <name evidence="1" type="ORF">B0H17DRAFT_6523</name>
</gene>
<dbReference type="EMBL" id="JARKIE010000001">
    <property type="protein sequence ID" value="KAJ7710959.1"/>
    <property type="molecule type" value="Genomic_DNA"/>
</dbReference>
<organism evidence="1 2">
    <name type="scientific">Mycena rosella</name>
    <name type="common">Pink bonnet</name>
    <name type="synonym">Agaricus rosellus</name>
    <dbReference type="NCBI Taxonomy" id="1033263"/>
    <lineage>
        <taxon>Eukaryota</taxon>
        <taxon>Fungi</taxon>
        <taxon>Dikarya</taxon>
        <taxon>Basidiomycota</taxon>
        <taxon>Agaricomycotina</taxon>
        <taxon>Agaricomycetes</taxon>
        <taxon>Agaricomycetidae</taxon>
        <taxon>Agaricales</taxon>
        <taxon>Marasmiineae</taxon>
        <taxon>Mycenaceae</taxon>
        <taxon>Mycena</taxon>
    </lineage>
</organism>
<proteinExistence type="predicted"/>
<protein>
    <submittedName>
        <fullName evidence="1">Uncharacterized protein</fullName>
    </submittedName>
</protein>
<reference evidence="1" key="1">
    <citation type="submission" date="2023-03" db="EMBL/GenBank/DDBJ databases">
        <title>Massive genome expansion in bonnet fungi (Mycena s.s.) driven by repeated elements and novel gene families across ecological guilds.</title>
        <authorList>
            <consortium name="Lawrence Berkeley National Laboratory"/>
            <person name="Harder C.B."/>
            <person name="Miyauchi S."/>
            <person name="Viragh M."/>
            <person name="Kuo A."/>
            <person name="Thoen E."/>
            <person name="Andreopoulos B."/>
            <person name="Lu D."/>
            <person name="Skrede I."/>
            <person name="Drula E."/>
            <person name="Henrissat B."/>
            <person name="Morin E."/>
            <person name="Kohler A."/>
            <person name="Barry K."/>
            <person name="LaButti K."/>
            <person name="Morin E."/>
            <person name="Salamov A."/>
            <person name="Lipzen A."/>
            <person name="Mereny Z."/>
            <person name="Hegedus B."/>
            <person name="Baldrian P."/>
            <person name="Stursova M."/>
            <person name="Weitz H."/>
            <person name="Taylor A."/>
            <person name="Grigoriev I.V."/>
            <person name="Nagy L.G."/>
            <person name="Martin F."/>
            <person name="Kauserud H."/>
        </authorList>
    </citation>
    <scope>NUCLEOTIDE SEQUENCE</scope>
    <source>
        <strain evidence="1">CBHHK067</strain>
    </source>
</reference>
<name>A0AAD7MCR4_MYCRO</name>
<comment type="caution">
    <text evidence="1">The sequence shown here is derived from an EMBL/GenBank/DDBJ whole genome shotgun (WGS) entry which is preliminary data.</text>
</comment>
<dbReference type="AlphaFoldDB" id="A0AAD7MCR4"/>
<accession>A0AAD7MCR4</accession>
<dbReference type="Proteomes" id="UP001221757">
    <property type="component" value="Unassembled WGS sequence"/>
</dbReference>